<dbReference type="InterPro" id="IPR003734">
    <property type="entry name" value="DUF155"/>
</dbReference>
<evidence type="ECO:0000256" key="3">
    <source>
        <dbReference type="SAM" id="Phobius"/>
    </source>
</evidence>
<feature type="transmembrane region" description="Helical" evidence="3">
    <location>
        <begin position="445"/>
        <end position="466"/>
    </location>
</feature>
<feature type="region of interest" description="Disordered" evidence="2">
    <location>
        <begin position="1"/>
        <end position="101"/>
    </location>
</feature>
<feature type="domain" description="DUF155" evidence="4">
    <location>
        <begin position="244"/>
        <end position="420"/>
    </location>
</feature>
<dbReference type="FunCoup" id="A0A165LNT7">
    <property type="interactions" value="41"/>
</dbReference>
<keyword evidence="3" id="KW-0472">Membrane</keyword>
<dbReference type="InParanoid" id="A0A165LNT7"/>
<proteinExistence type="inferred from homology"/>
<dbReference type="OrthoDB" id="18302at2759"/>
<evidence type="ECO:0000259" key="4">
    <source>
        <dbReference type="Pfam" id="PF02582"/>
    </source>
</evidence>
<dbReference type="AlphaFoldDB" id="A0A165LNT7"/>
<dbReference type="Proteomes" id="UP000077266">
    <property type="component" value="Unassembled WGS sequence"/>
</dbReference>
<feature type="compositionally biased region" description="Basic and acidic residues" evidence="2">
    <location>
        <begin position="88"/>
        <end position="101"/>
    </location>
</feature>
<dbReference type="PANTHER" id="PTHR16255:SF4">
    <property type="entry name" value="SPORULATION PROTEIN RMD8"/>
    <property type="match status" value="1"/>
</dbReference>
<keyword evidence="3" id="KW-0812">Transmembrane</keyword>
<dbReference type="Pfam" id="PF02582">
    <property type="entry name" value="DUF155"/>
    <property type="match status" value="1"/>
</dbReference>
<accession>A0A165LNT7</accession>
<evidence type="ECO:0000313" key="5">
    <source>
        <dbReference type="EMBL" id="KZV98110.1"/>
    </source>
</evidence>
<dbReference type="GO" id="GO:0005739">
    <property type="term" value="C:mitochondrion"/>
    <property type="evidence" value="ECO:0007669"/>
    <property type="project" value="UniProtKB-ARBA"/>
</dbReference>
<evidence type="ECO:0000313" key="6">
    <source>
        <dbReference type="Proteomes" id="UP000077266"/>
    </source>
</evidence>
<keyword evidence="6" id="KW-1185">Reference proteome</keyword>
<evidence type="ECO:0000256" key="1">
    <source>
        <dbReference type="ARBA" id="ARBA00008306"/>
    </source>
</evidence>
<dbReference type="InterPro" id="IPR051624">
    <property type="entry name" value="RMD1/Sad1-interacting"/>
</dbReference>
<reference evidence="5 6" key="1">
    <citation type="journal article" date="2016" name="Mol. Biol. Evol.">
        <title>Comparative Genomics of Early-Diverging Mushroom-Forming Fungi Provides Insights into the Origins of Lignocellulose Decay Capabilities.</title>
        <authorList>
            <person name="Nagy L.G."/>
            <person name="Riley R."/>
            <person name="Tritt A."/>
            <person name="Adam C."/>
            <person name="Daum C."/>
            <person name="Floudas D."/>
            <person name="Sun H."/>
            <person name="Yadav J.S."/>
            <person name="Pangilinan J."/>
            <person name="Larsson K.H."/>
            <person name="Matsuura K."/>
            <person name="Barry K."/>
            <person name="Labutti K."/>
            <person name="Kuo R."/>
            <person name="Ohm R.A."/>
            <person name="Bhattacharya S.S."/>
            <person name="Shirouzu T."/>
            <person name="Yoshinaga Y."/>
            <person name="Martin F.M."/>
            <person name="Grigoriev I.V."/>
            <person name="Hibbett D.S."/>
        </authorList>
    </citation>
    <scope>NUCLEOTIDE SEQUENCE [LARGE SCALE GENOMIC DNA]</scope>
    <source>
        <strain evidence="5 6">HHB12029</strain>
    </source>
</reference>
<dbReference type="EMBL" id="KV425922">
    <property type="protein sequence ID" value="KZV98110.1"/>
    <property type="molecule type" value="Genomic_DNA"/>
</dbReference>
<dbReference type="PANTHER" id="PTHR16255">
    <property type="entry name" value="REQUIRED FOR MEIOTIC NUCLEAR DIVISION PROTEIN 1 HOMOLOG"/>
    <property type="match status" value="1"/>
</dbReference>
<sequence length="525" mass="58254">MSCLGTAPGPSKSAMRAPPPRMNAISKLRRATMPSVPLARDSLKRPSVSAGGDTANKASRTTKTAQKHIVLPSEAQTRPMPPSDDDETNGRSRAERMTKEQRELEGYRRLTAYCTADGFKMKLLAAFLKREHAVSPRIYDEALYAMYHLPLLPGYSQDANVRSSLPPKTPGGKSMLANMTDVEDLGYEGTYFADQAAYATDPEGFIPSSSPPQETRLRNRKKKKAVTVDAIQEEFGIEEMTADVIFFQYGVVVFYGLDEEQERSILEDVANAGTWIGGRDEDRWEIEQCHYVHDPAVAFPRIYNDFFTLKSHSHLLKLSISHALAQSTLLAAYESSTQSVLSHPSTVSIPRRLASAGSLRLHRAEAMRLTGRLFKLRRDVNLVSNVLDTPELFWSEASLVGLYDAVREYFEIGPRVQVLNEKLKVASDLLDIIHEHLNNGAMERITWTIIWLIVVACIVEFTEVLARLIVDARRSSHHAGTAEVVVGAAAALQPWRLLKRVVTPSPIRLVSRLLNGSFGSPASAP</sequence>
<keyword evidence="3" id="KW-1133">Transmembrane helix</keyword>
<name>A0A165LNT7_EXIGL</name>
<organism evidence="5 6">
    <name type="scientific">Exidia glandulosa HHB12029</name>
    <dbReference type="NCBI Taxonomy" id="1314781"/>
    <lineage>
        <taxon>Eukaryota</taxon>
        <taxon>Fungi</taxon>
        <taxon>Dikarya</taxon>
        <taxon>Basidiomycota</taxon>
        <taxon>Agaricomycotina</taxon>
        <taxon>Agaricomycetes</taxon>
        <taxon>Auriculariales</taxon>
        <taxon>Exidiaceae</taxon>
        <taxon>Exidia</taxon>
    </lineage>
</organism>
<gene>
    <name evidence="5" type="ORF">EXIGLDRAFT_641685</name>
</gene>
<comment type="similarity">
    <text evidence="1">Belongs to the RMD1/sif2 family.</text>
</comment>
<protein>
    <submittedName>
        <fullName evidence="5">DUF155-domain-containing protein</fullName>
    </submittedName>
</protein>
<evidence type="ECO:0000256" key="2">
    <source>
        <dbReference type="SAM" id="MobiDB-lite"/>
    </source>
</evidence>